<proteinExistence type="predicted"/>
<dbReference type="Proteomes" id="UP001229421">
    <property type="component" value="Unassembled WGS sequence"/>
</dbReference>
<keyword evidence="2" id="KW-1185">Reference proteome</keyword>
<name>A0AAD8NZ13_TARER</name>
<evidence type="ECO:0000313" key="1">
    <source>
        <dbReference type="EMBL" id="KAK1427158.1"/>
    </source>
</evidence>
<gene>
    <name evidence="1" type="ORF">QVD17_15841</name>
</gene>
<sequence>MWYLNNLFHVTMVEDSTMDLSSSSSDELDETRHRTFSYILSVVNIVLSSDVRDTAISLKSDIKRDTCGDSFDFLADYFSKSPKFNVRMFRERYQMAYNFYTITMRAVMVFTTC</sequence>
<protein>
    <submittedName>
        <fullName evidence="1">Uncharacterized protein</fullName>
    </submittedName>
</protein>
<organism evidence="1 2">
    <name type="scientific">Tagetes erecta</name>
    <name type="common">African marigold</name>
    <dbReference type="NCBI Taxonomy" id="13708"/>
    <lineage>
        <taxon>Eukaryota</taxon>
        <taxon>Viridiplantae</taxon>
        <taxon>Streptophyta</taxon>
        <taxon>Embryophyta</taxon>
        <taxon>Tracheophyta</taxon>
        <taxon>Spermatophyta</taxon>
        <taxon>Magnoliopsida</taxon>
        <taxon>eudicotyledons</taxon>
        <taxon>Gunneridae</taxon>
        <taxon>Pentapetalae</taxon>
        <taxon>asterids</taxon>
        <taxon>campanulids</taxon>
        <taxon>Asterales</taxon>
        <taxon>Asteraceae</taxon>
        <taxon>Asteroideae</taxon>
        <taxon>Heliantheae alliance</taxon>
        <taxon>Tageteae</taxon>
        <taxon>Tagetes</taxon>
    </lineage>
</organism>
<reference evidence="1" key="1">
    <citation type="journal article" date="2023" name="bioRxiv">
        <title>Improved chromosome-level genome assembly for marigold (Tagetes erecta).</title>
        <authorList>
            <person name="Jiang F."/>
            <person name="Yuan L."/>
            <person name="Wang S."/>
            <person name="Wang H."/>
            <person name="Xu D."/>
            <person name="Wang A."/>
            <person name="Fan W."/>
        </authorList>
    </citation>
    <scope>NUCLEOTIDE SEQUENCE</scope>
    <source>
        <strain evidence="1">WSJ</strain>
        <tissue evidence="1">Leaf</tissue>
    </source>
</reference>
<dbReference type="AlphaFoldDB" id="A0AAD8NZ13"/>
<dbReference type="EMBL" id="JAUHHV010000004">
    <property type="protein sequence ID" value="KAK1427158.1"/>
    <property type="molecule type" value="Genomic_DNA"/>
</dbReference>
<comment type="caution">
    <text evidence="1">The sequence shown here is derived from an EMBL/GenBank/DDBJ whole genome shotgun (WGS) entry which is preliminary data.</text>
</comment>
<accession>A0AAD8NZ13</accession>
<evidence type="ECO:0000313" key="2">
    <source>
        <dbReference type="Proteomes" id="UP001229421"/>
    </source>
</evidence>